<gene>
    <name evidence="1" type="ORF">NM688_g4620</name>
</gene>
<protein>
    <submittedName>
        <fullName evidence="1">Uncharacterized protein</fullName>
    </submittedName>
</protein>
<name>A0ACC1T249_9APHY</name>
<dbReference type="Proteomes" id="UP001148662">
    <property type="component" value="Unassembled WGS sequence"/>
</dbReference>
<evidence type="ECO:0000313" key="2">
    <source>
        <dbReference type="Proteomes" id="UP001148662"/>
    </source>
</evidence>
<accession>A0ACC1T249</accession>
<organism evidence="1 2">
    <name type="scientific">Phlebia brevispora</name>
    <dbReference type="NCBI Taxonomy" id="194682"/>
    <lineage>
        <taxon>Eukaryota</taxon>
        <taxon>Fungi</taxon>
        <taxon>Dikarya</taxon>
        <taxon>Basidiomycota</taxon>
        <taxon>Agaricomycotina</taxon>
        <taxon>Agaricomycetes</taxon>
        <taxon>Polyporales</taxon>
        <taxon>Meruliaceae</taxon>
        <taxon>Phlebia</taxon>
    </lineage>
</organism>
<dbReference type="EMBL" id="JANHOG010000781">
    <property type="protein sequence ID" value="KAJ3551580.1"/>
    <property type="molecule type" value="Genomic_DNA"/>
</dbReference>
<evidence type="ECO:0000313" key="1">
    <source>
        <dbReference type="EMBL" id="KAJ3551580.1"/>
    </source>
</evidence>
<comment type="caution">
    <text evidence="1">The sequence shown here is derived from an EMBL/GenBank/DDBJ whole genome shotgun (WGS) entry which is preliminary data.</text>
</comment>
<proteinExistence type="predicted"/>
<keyword evidence="2" id="KW-1185">Reference proteome</keyword>
<reference evidence="1" key="1">
    <citation type="submission" date="2022-07" db="EMBL/GenBank/DDBJ databases">
        <title>Genome Sequence of Phlebia brevispora.</title>
        <authorList>
            <person name="Buettner E."/>
        </authorList>
    </citation>
    <scope>NUCLEOTIDE SEQUENCE</scope>
    <source>
        <strain evidence="1">MPL23</strain>
    </source>
</reference>
<sequence length="151" mass="16385">MPTEINDCVQLYAAAAINTVERVRFDGIEVHDAYGSLIGIFIQDLSKNTQMSTVTRSKTDAASYWRSLVLYAKPLAMIIKTGFRVSPWSKCAGMSSSSDLGYILIAQPGHENGGSSIHFLLPRAGAYSETPGSGLLARDRTAHKWGCRSKG</sequence>